<dbReference type="AlphaFoldDB" id="A0AA41Z440"/>
<dbReference type="Proteomes" id="UP001165667">
    <property type="component" value="Unassembled WGS sequence"/>
</dbReference>
<dbReference type="PANTHER" id="PTHR46268">
    <property type="entry name" value="STRESS RESPONSE PROTEIN NHAX"/>
    <property type="match status" value="1"/>
</dbReference>
<dbReference type="EMBL" id="JAMOIM010000058">
    <property type="protein sequence ID" value="MCW6512656.1"/>
    <property type="molecule type" value="Genomic_DNA"/>
</dbReference>
<dbReference type="PANTHER" id="PTHR46268:SF15">
    <property type="entry name" value="UNIVERSAL STRESS PROTEIN HP_0031"/>
    <property type="match status" value="1"/>
</dbReference>
<dbReference type="Gene3D" id="3.40.50.12370">
    <property type="match status" value="1"/>
</dbReference>
<dbReference type="CDD" id="cd00293">
    <property type="entry name" value="USP-like"/>
    <property type="match status" value="1"/>
</dbReference>
<evidence type="ECO:0000313" key="2">
    <source>
        <dbReference type="EMBL" id="MCW6512656.1"/>
    </source>
</evidence>
<evidence type="ECO:0000313" key="3">
    <source>
        <dbReference type="Proteomes" id="UP001165667"/>
    </source>
</evidence>
<comment type="caution">
    <text evidence="2">The sequence shown here is derived from an EMBL/GenBank/DDBJ whole genome shotgun (WGS) entry which is preliminary data.</text>
</comment>
<reference evidence="2" key="1">
    <citation type="submission" date="2022-05" db="EMBL/GenBank/DDBJ databases">
        <authorList>
            <person name="Pankratov T."/>
        </authorList>
    </citation>
    <scope>NUCLEOTIDE SEQUENCE</scope>
    <source>
        <strain evidence="2">BP6-180914</strain>
    </source>
</reference>
<accession>A0AA41Z440</accession>
<evidence type="ECO:0000256" key="1">
    <source>
        <dbReference type="ARBA" id="ARBA00008791"/>
    </source>
</evidence>
<gene>
    <name evidence="2" type="ORF">M8523_32640</name>
</gene>
<sequence length="274" mass="29049">MEVALNYACLMVPVDLGPTAADRVKLASHLAKTFGASLIGVAARQMMTPVSAERGPLDQSMLDAEQDRATADLEAAEILFRREIDPDAVATWRSAIASPVSFISDQASAADLLIVTRHGKRDGDAGLLGVGTGALLMGIGRPILVVPPNLDRVALDRMVIAWKNTREARRAIADALPLLKLAEAVVIASAGSETDRGSAEDVATYLSNHGIEASIRVEALDDSATETILTIVREERAGVLILGAYGHSRVREWMFGGVTGDLLQGTPVCCLMSH</sequence>
<comment type="similarity">
    <text evidence="1">Belongs to the universal stress protein A family.</text>
</comment>
<keyword evidence="3" id="KW-1185">Reference proteome</keyword>
<organism evidence="2 3">
    <name type="scientific">Lichenifustis flavocetrariae</name>
    <dbReference type="NCBI Taxonomy" id="2949735"/>
    <lineage>
        <taxon>Bacteria</taxon>
        <taxon>Pseudomonadati</taxon>
        <taxon>Pseudomonadota</taxon>
        <taxon>Alphaproteobacteria</taxon>
        <taxon>Hyphomicrobiales</taxon>
        <taxon>Lichenihabitantaceae</taxon>
        <taxon>Lichenifustis</taxon>
    </lineage>
</organism>
<proteinExistence type="inferred from homology"/>
<dbReference type="SUPFAM" id="SSF52402">
    <property type="entry name" value="Adenine nucleotide alpha hydrolases-like"/>
    <property type="match status" value="2"/>
</dbReference>
<dbReference type="RefSeq" id="WP_282589032.1">
    <property type="nucleotide sequence ID" value="NZ_JAMOIM010000058.1"/>
</dbReference>
<protein>
    <submittedName>
        <fullName evidence="2">Universal stress protein</fullName>
    </submittedName>
</protein>
<name>A0AA41Z440_9HYPH</name>